<dbReference type="NCBIfam" id="TIGR03025">
    <property type="entry name" value="EPS_sugtrans"/>
    <property type="match status" value="1"/>
</dbReference>
<keyword evidence="6 7" id="KW-0472">Membrane</keyword>
<dbReference type="Gene3D" id="3.40.50.720">
    <property type="entry name" value="NAD(P)-binding Rossmann-like Domain"/>
    <property type="match status" value="1"/>
</dbReference>
<feature type="transmembrane region" description="Helical" evidence="7">
    <location>
        <begin position="301"/>
        <end position="321"/>
    </location>
</feature>
<evidence type="ECO:0000256" key="1">
    <source>
        <dbReference type="ARBA" id="ARBA00004141"/>
    </source>
</evidence>
<dbReference type="GO" id="GO:0016740">
    <property type="term" value="F:transferase activity"/>
    <property type="evidence" value="ECO:0007669"/>
    <property type="project" value="UniProtKB-KW"/>
</dbReference>
<evidence type="ECO:0000256" key="4">
    <source>
        <dbReference type="ARBA" id="ARBA00022692"/>
    </source>
</evidence>
<keyword evidence="5 7" id="KW-1133">Transmembrane helix</keyword>
<feature type="transmembrane region" description="Helical" evidence="7">
    <location>
        <begin position="106"/>
        <end position="125"/>
    </location>
</feature>
<evidence type="ECO:0000256" key="2">
    <source>
        <dbReference type="ARBA" id="ARBA00006464"/>
    </source>
</evidence>
<gene>
    <name evidence="9" type="ORF">H9624_04620</name>
</gene>
<comment type="similarity">
    <text evidence="2">Belongs to the bacterial sugar transferase family.</text>
</comment>
<keyword evidence="10" id="KW-1185">Reference proteome</keyword>
<comment type="subcellular location">
    <subcellularLocation>
        <location evidence="1">Membrane</location>
        <topology evidence="1">Multi-pass membrane protein</topology>
    </subcellularLocation>
</comment>
<dbReference type="EMBL" id="JACSPO010000001">
    <property type="protein sequence ID" value="MBD8061607.1"/>
    <property type="molecule type" value="Genomic_DNA"/>
</dbReference>
<proteinExistence type="inferred from homology"/>
<dbReference type="PANTHER" id="PTHR30576:SF10">
    <property type="entry name" value="SLL5057 PROTEIN"/>
    <property type="match status" value="1"/>
</dbReference>
<evidence type="ECO:0000259" key="8">
    <source>
        <dbReference type="Pfam" id="PF02397"/>
    </source>
</evidence>
<comment type="caution">
    <text evidence="9">The sequence shown here is derived from an EMBL/GenBank/DDBJ whole genome shotgun (WGS) entry which is preliminary data.</text>
</comment>
<reference evidence="9 10" key="1">
    <citation type="submission" date="2020-08" db="EMBL/GenBank/DDBJ databases">
        <title>A Genomic Blueprint of the Chicken Gut Microbiome.</title>
        <authorList>
            <person name="Gilroy R."/>
            <person name="Ravi A."/>
            <person name="Getino M."/>
            <person name="Pursley I."/>
            <person name="Horton D.L."/>
            <person name="Alikhan N.-F."/>
            <person name="Baker D."/>
            <person name="Gharbi K."/>
            <person name="Hall N."/>
            <person name="Watson M."/>
            <person name="Adriaenssens E.M."/>
            <person name="Foster-Nyarko E."/>
            <person name="Jarju S."/>
            <person name="Secka A."/>
            <person name="Antonio M."/>
            <person name="Oren A."/>
            <person name="Chaudhuri R."/>
            <person name="La Ragione R.M."/>
            <person name="Hildebrand F."/>
            <person name="Pallen M.J."/>
        </authorList>
    </citation>
    <scope>NUCLEOTIDE SEQUENCE [LARGE SCALE GENOMIC DNA]</scope>
    <source>
        <strain evidence="9 10">Sa1BUA1</strain>
    </source>
</reference>
<protein>
    <submittedName>
        <fullName evidence="9">Sugar transferase</fullName>
    </submittedName>
</protein>
<keyword evidence="4 7" id="KW-0812">Transmembrane</keyword>
<dbReference type="RefSeq" id="WP_251838703.1">
    <property type="nucleotide sequence ID" value="NZ_JACSPO010000001.1"/>
</dbReference>
<evidence type="ECO:0000256" key="6">
    <source>
        <dbReference type="ARBA" id="ARBA00023136"/>
    </source>
</evidence>
<dbReference type="Pfam" id="PF13727">
    <property type="entry name" value="CoA_binding_3"/>
    <property type="match status" value="1"/>
</dbReference>
<dbReference type="InterPro" id="IPR003362">
    <property type="entry name" value="Bact_transf"/>
</dbReference>
<keyword evidence="3 9" id="KW-0808">Transferase</keyword>
<dbReference type="Proteomes" id="UP000661894">
    <property type="component" value="Unassembled WGS sequence"/>
</dbReference>
<accession>A0ABR8Z0B8</accession>
<dbReference type="Pfam" id="PF02397">
    <property type="entry name" value="Bac_transf"/>
    <property type="match status" value="1"/>
</dbReference>
<feature type="transmembrane region" description="Helical" evidence="7">
    <location>
        <begin position="67"/>
        <end position="86"/>
    </location>
</feature>
<dbReference type="InterPro" id="IPR017475">
    <property type="entry name" value="EPS_sugar_tfrase"/>
</dbReference>
<evidence type="ECO:0000256" key="3">
    <source>
        <dbReference type="ARBA" id="ARBA00022679"/>
    </source>
</evidence>
<dbReference type="PANTHER" id="PTHR30576">
    <property type="entry name" value="COLANIC BIOSYNTHESIS UDP-GLUCOSE LIPID CARRIER TRANSFERASE"/>
    <property type="match status" value="1"/>
</dbReference>
<sequence>MTLRTDRYQDDDQALPPTAVTGERLRAARSGLPWRAAVTRYLAALAVADLGLTALAVALLVRQEHDPVMVTALAVAAGLGLVLAVAACRGYRTACATSTVEDLSSLVRAAGVLALASLVVHYLGLAQVPRSLFFEALALSLLLAGLARLVARPVLRRLRSRGTFLRRTLVVGPVDGLGHLFDVLDEAQSRGLVVVGVCTPTTDDIGSRSPVLGRYADIPDLVRTLDIDAVVVSGGAMEAADLRRLGWQLAPLSAEMLVLPSITEVAPRRLQLESLGGTPLLGVTLRPPRPSLWSKAVFDRVLGGLLLLAALAVIVPAAVAVRLTSPGPAFFVQTRVGLGGRPFTMYKLRSMYTDAEARLAELADRNEGNGMLFKLREDPRVTRVGHVLRRLSIDELPQLWNVVRGDMSLVGPRPALQSEVDRFTGDVHQRLRVKPGLTGLWQVSGRSNLSIEQSVRLDLRYADNWSVRMDIHILWRTAHAVLSGNGAY</sequence>
<evidence type="ECO:0000313" key="10">
    <source>
        <dbReference type="Proteomes" id="UP000661894"/>
    </source>
</evidence>
<evidence type="ECO:0000256" key="7">
    <source>
        <dbReference type="SAM" id="Phobius"/>
    </source>
</evidence>
<feature type="domain" description="Bacterial sugar transferase" evidence="8">
    <location>
        <begin position="295"/>
        <end position="482"/>
    </location>
</feature>
<evidence type="ECO:0000256" key="5">
    <source>
        <dbReference type="ARBA" id="ARBA00022989"/>
    </source>
</evidence>
<name>A0ABR8Z0B8_9MICO</name>
<feature type="transmembrane region" description="Helical" evidence="7">
    <location>
        <begin position="41"/>
        <end position="61"/>
    </location>
</feature>
<feature type="transmembrane region" description="Helical" evidence="7">
    <location>
        <begin position="131"/>
        <end position="151"/>
    </location>
</feature>
<organism evidence="9 10">
    <name type="scientific">Oceanitalea stevensii</name>
    <dbReference type="NCBI Taxonomy" id="2763072"/>
    <lineage>
        <taxon>Bacteria</taxon>
        <taxon>Bacillati</taxon>
        <taxon>Actinomycetota</taxon>
        <taxon>Actinomycetes</taxon>
        <taxon>Micrococcales</taxon>
        <taxon>Bogoriellaceae</taxon>
        <taxon>Georgenia</taxon>
    </lineage>
</organism>
<evidence type="ECO:0000313" key="9">
    <source>
        <dbReference type="EMBL" id="MBD8061607.1"/>
    </source>
</evidence>